<protein>
    <submittedName>
        <fullName evidence="2">VOC family protein</fullName>
    </submittedName>
</protein>
<reference evidence="3" key="1">
    <citation type="submission" date="2018-09" db="EMBL/GenBank/DDBJ databases">
        <authorList>
            <person name="Zhu H."/>
        </authorList>
    </citation>
    <scope>NUCLEOTIDE SEQUENCE [LARGE SCALE GENOMIC DNA]</scope>
    <source>
        <strain evidence="3">K2R23-3</strain>
    </source>
</reference>
<dbReference type="RefSeq" id="WP_119883801.1">
    <property type="nucleotide sequence ID" value="NZ_CP032418.1"/>
</dbReference>
<dbReference type="Gene3D" id="3.10.180.10">
    <property type="entry name" value="2,3-Dihydroxybiphenyl 1,2-Dioxygenase, domain 1"/>
    <property type="match status" value="1"/>
</dbReference>
<dbReference type="PROSITE" id="PS51819">
    <property type="entry name" value="VOC"/>
    <property type="match status" value="1"/>
</dbReference>
<name>A0A385YU60_9BACL</name>
<feature type="domain" description="VOC" evidence="1">
    <location>
        <begin position="7"/>
        <end position="126"/>
    </location>
</feature>
<dbReference type="AlphaFoldDB" id="A0A385YU60"/>
<dbReference type="SUPFAM" id="SSF54593">
    <property type="entry name" value="Glyoxalase/Bleomycin resistance protein/Dihydroxybiphenyl dioxygenase"/>
    <property type="match status" value="1"/>
</dbReference>
<gene>
    <name evidence="2" type="ORF">D3873_09440</name>
</gene>
<evidence type="ECO:0000259" key="1">
    <source>
        <dbReference type="PROSITE" id="PS51819"/>
    </source>
</evidence>
<dbReference type="CDD" id="cd06587">
    <property type="entry name" value="VOC"/>
    <property type="match status" value="1"/>
</dbReference>
<dbReference type="EMBL" id="CP032418">
    <property type="protein sequence ID" value="AYC30084.1"/>
    <property type="molecule type" value="Genomic_DNA"/>
</dbReference>
<dbReference type="Proteomes" id="UP000265725">
    <property type="component" value="Chromosome"/>
</dbReference>
<evidence type="ECO:0000313" key="3">
    <source>
        <dbReference type="Proteomes" id="UP000265725"/>
    </source>
</evidence>
<proteinExistence type="predicted"/>
<organism evidence="2 3">
    <name type="scientific">Paenisporosarcina cavernae</name>
    <dbReference type="NCBI Taxonomy" id="2320858"/>
    <lineage>
        <taxon>Bacteria</taxon>
        <taxon>Bacillati</taxon>
        <taxon>Bacillota</taxon>
        <taxon>Bacilli</taxon>
        <taxon>Bacillales</taxon>
        <taxon>Caryophanaceae</taxon>
        <taxon>Paenisporosarcina</taxon>
    </lineage>
</organism>
<dbReference type="InterPro" id="IPR004360">
    <property type="entry name" value="Glyas_Fos-R_dOase_dom"/>
</dbReference>
<keyword evidence="3" id="KW-1185">Reference proteome</keyword>
<evidence type="ECO:0000313" key="2">
    <source>
        <dbReference type="EMBL" id="AYC30084.1"/>
    </source>
</evidence>
<dbReference type="OrthoDB" id="291991at2"/>
<accession>A0A385YU60</accession>
<dbReference type="InterPro" id="IPR037523">
    <property type="entry name" value="VOC_core"/>
</dbReference>
<dbReference type="InterPro" id="IPR029068">
    <property type="entry name" value="Glyas_Bleomycin-R_OHBP_Dase"/>
</dbReference>
<sequence>MKAYLQRVGTIYVPVENPERSSRWYQENFGAVENYRDENKAILDIANVSFFLVKSMPGEKATFKDYLNVEHFLLTFEVDGLDKLKEFHVDLKEKQVEVGDIEDRGHAGNNFVFQDLDGNKFDVWSELSPGFKENF</sequence>
<dbReference type="KEGG" id="paek:D3873_09440"/>
<dbReference type="Pfam" id="PF00903">
    <property type="entry name" value="Glyoxalase"/>
    <property type="match status" value="1"/>
</dbReference>